<dbReference type="Pfam" id="PF13439">
    <property type="entry name" value="Glyco_transf_4"/>
    <property type="match status" value="1"/>
</dbReference>
<dbReference type="Proteomes" id="UP000678237">
    <property type="component" value="Unassembled WGS sequence"/>
</dbReference>
<dbReference type="InterPro" id="IPR028098">
    <property type="entry name" value="Glyco_trans_4-like_N"/>
</dbReference>
<feature type="transmembrane region" description="Helical" evidence="1">
    <location>
        <begin position="87"/>
        <end position="107"/>
    </location>
</feature>
<dbReference type="SUPFAM" id="SSF53756">
    <property type="entry name" value="UDP-Glycosyltransferase/glycogen phosphorylase"/>
    <property type="match status" value="1"/>
</dbReference>
<evidence type="ECO:0000313" key="4">
    <source>
        <dbReference type="EMBL" id="MBS3063600.1"/>
    </source>
</evidence>
<gene>
    <name evidence="4" type="ORF">J4203_07095</name>
</gene>
<dbReference type="CDD" id="cd03801">
    <property type="entry name" value="GT4_PimA-like"/>
    <property type="match status" value="1"/>
</dbReference>
<comment type="caution">
    <text evidence="4">The sequence shown here is derived from an EMBL/GenBank/DDBJ whole genome shotgun (WGS) entry which is preliminary data.</text>
</comment>
<proteinExistence type="predicted"/>
<keyword evidence="1" id="KW-1133">Transmembrane helix</keyword>
<dbReference type="PANTHER" id="PTHR12526">
    <property type="entry name" value="GLYCOSYLTRANSFERASE"/>
    <property type="match status" value="1"/>
</dbReference>
<protein>
    <submittedName>
        <fullName evidence="4">Glycosyltransferase family 4 protein</fullName>
    </submittedName>
</protein>
<feature type="domain" description="Glycosyl transferase family 1" evidence="2">
    <location>
        <begin position="206"/>
        <end position="377"/>
    </location>
</feature>
<dbReference type="GO" id="GO:0016757">
    <property type="term" value="F:glycosyltransferase activity"/>
    <property type="evidence" value="ECO:0007669"/>
    <property type="project" value="InterPro"/>
</dbReference>
<reference evidence="4" key="1">
    <citation type="submission" date="2021-03" db="EMBL/GenBank/DDBJ databases">
        <authorList>
            <person name="Jaffe A."/>
        </authorList>
    </citation>
    <scope>NUCLEOTIDE SEQUENCE</scope>
    <source>
        <strain evidence="4">RIFCSPLOWO2_01_FULL_58_19</strain>
    </source>
</reference>
<dbReference type="AlphaFoldDB" id="A0A8T4LGC9"/>
<evidence type="ECO:0000313" key="5">
    <source>
        <dbReference type="Proteomes" id="UP000678237"/>
    </source>
</evidence>
<evidence type="ECO:0000259" key="2">
    <source>
        <dbReference type="Pfam" id="PF00534"/>
    </source>
</evidence>
<organism evidence="4 5">
    <name type="scientific">Candidatus Iainarchaeum sp</name>
    <dbReference type="NCBI Taxonomy" id="3101447"/>
    <lineage>
        <taxon>Archaea</taxon>
        <taxon>Candidatus Iainarchaeota</taxon>
        <taxon>Candidatus Iainarchaeia</taxon>
        <taxon>Candidatus Iainarchaeales</taxon>
        <taxon>Candidatus Iainarchaeaceae</taxon>
        <taxon>Candidatus Iainarchaeum</taxon>
    </lineage>
</organism>
<feature type="domain" description="Glycosyltransferase subfamily 4-like N-terminal" evidence="3">
    <location>
        <begin position="19"/>
        <end position="191"/>
    </location>
</feature>
<keyword evidence="1" id="KW-0812">Transmembrane</keyword>
<dbReference type="Pfam" id="PF00534">
    <property type="entry name" value="Glycos_transf_1"/>
    <property type="match status" value="1"/>
</dbReference>
<dbReference type="Gene3D" id="3.40.50.2000">
    <property type="entry name" value="Glycogen Phosphorylase B"/>
    <property type="match status" value="2"/>
</dbReference>
<sequence length="400" mass="45434">MKLVYLSLARIPSEKAQSNQIMKFCSALVSKGLEVTLIVPKRWHQSKEMRAQHSPNIFSYYGVNPFNFRQLPCIDLLEVTPYIVQRLLAFPLYCASFLFALFFFLLLRDTADIYYVRDYPTASLLRLIALFKKIRVVFELHSLHPHSIFFLLALSKRFSYVVLTHATRERLSKLAGIRPERILVAHDAVDERVLSFSEPSVTTKERLGLPDKKIIGYIGRFHTLGMEKGLETLIQAMQIVLRKFPETMLCLVGGPKEMIPGYTTLAAKLGMNEKLLVFDYVVPAEVKQFINSFDVCVIPFPWTEHFAYYASPLKLFEYMAAGKPIVATGLPSIREILQDGTSAVLVRPSDSESLANGILRVLTDEALAKKIGENAKKEVMQKYTWEKRARAVLGFIEGDA</sequence>
<keyword evidence="1" id="KW-0472">Membrane</keyword>
<accession>A0A8T4LGC9</accession>
<dbReference type="EMBL" id="JAGVWE010000006">
    <property type="protein sequence ID" value="MBS3063600.1"/>
    <property type="molecule type" value="Genomic_DNA"/>
</dbReference>
<evidence type="ECO:0000256" key="1">
    <source>
        <dbReference type="SAM" id="Phobius"/>
    </source>
</evidence>
<dbReference type="InterPro" id="IPR001296">
    <property type="entry name" value="Glyco_trans_1"/>
</dbReference>
<evidence type="ECO:0000259" key="3">
    <source>
        <dbReference type="Pfam" id="PF13439"/>
    </source>
</evidence>
<name>A0A8T4LGC9_9ARCH</name>
<reference evidence="4" key="2">
    <citation type="submission" date="2021-05" db="EMBL/GenBank/DDBJ databases">
        <title>Protein family content uncovers lineage relationships and bacterial pathway maintenance mechanisms in DPANN archaea.</title>
        <authorList>
            <person name="Castelle C.J."/>
            <person name="Meheust R."/>
            <person name="Jaffe A.L."/>
            <person name="Seitz K."/>
            <person name="Gong X."/>
            <person name="Baker B.J."/>
            <person name="Banfield J.F."/>
        </authorList>
    </citation>
    <scope>NUCLEOTIDE SEQUENCE</scope>
    <source>
        <strain evidence="4">RIFCSPLOWO2_01_FULL_58_19</strain>
    </source>
</reference>